<dbReference type="PANTHER" id="PTHR43289">
    <property type="entry name" value="MITOGEN-ACTIVATED PROTEIN KINASE KINASE KINASE 20-RELATED"/>
    <property type="match status" value="1"/>
</dbReference>
<feature type="binding site" evidence="6">
    <location>
        <position position="28"/>
    </location>
    <ligand>
        <name>ATP</name>
        <dbReference type="ChEBI" id="CHEBI:30616"/>
    </ligand>
</feature>
<dbReference type="Pfam" id="PF00069">
    <property type="entry name" value="Pkinase"/>
    <property type="match status" value="1"/>
</dbReference>
<organism evidence="10 11">
    <name type="scientific">Actinoallomurus vinaceus</name>
    <dbReference type="NCBI Taxonomy" id="1080074"/>
    <lineage>
        <taxon>Bacteria</taxon>
        <taxon>Bacillati</taxon>
        <taxon>Actinomycetota</taxon>
        <taxon>Actinomycetes</taxon>
        <taxon>Streptosporangiales</taxon>
        <taxon>Thermomonosporaceae</taxon>
        <taxon>Actinoallomurus</taxon>
    </lineage>
</organism>
<feature type="region of interest" description="Disordered" evidence="7">
    <location>
        <begin position="490"/>
        <end position="515"/>
    </location>
</feature>
<dbReference type="Gene3D" id="1.10.510.10">
    <property type="entry name" value="Transferase(Phosphotransferase) domain 1"/>
    <property type="match status" value="1"/>
</dbReference>
<dbReference type="EMBL" id="BAABHK010000018">
    <property type="protein sequence ID" value="GAA4636848.1"/>
    <property type="molecule type" value="Genomic_DNA"/>
</dbReference>
<proteinExistence type="predicted"/>
<feature type="domain" description="Protein kinase" evidence="9">
    <location>
        <begin position="1"/>
        <end position="254"/>
    </location>
</feature>
<reference evidence="11" key="1">
    <citation type="journal article" date="2019" name="Int. J. Syst. Evol. Microbiol.">
        <title>The Global Catalogue of Microorganisms (GCM) 10K type strain sequencing project: providing services to taxonomists for standard genome sequencing and annotation.</title>
        <authorList>
            <consortium name="The Broad Institute Genomics Platform"/>
            <consortium name="The Broad Institute Genome Sequencing Center for Infectious Disease"/>
            <person name="Wu L."/>
            <person name="Ma J."/>
        </authorList>
    </citation>
    <scope>NUCLEOTIDE SEQUENCE [LARGE SCALE GENOMIC DNA]</scope>
    <source>
        <strain evidence="11">JCM 17939</strain>
    </source>
</reference>
<dbReference type="InterPro" id="IPR000719">
    <property type="entry name" value="Prot_kinase_dom"/>
</dbReference>
<evidence type="ECO:0000259" key="9">
    <source>
        <dbReference type="PROSITE" id="PS50011"/>
    </source>
</evidence>
<dbReference type="Proteomes" id="UP001501442">
    <property type="component" value="Unassembled WGS sequence"/>
</dbReference>
<dbReference type="PANTHER" id="PTHR43289:SF34">
    <property type="entry name" value="SERINE_THREONINE-PROTEIN KINASE YBDM-RELATED"/>
    <property type="match status" value="1"/>
</dbReference>
<dbReference type="InterPro" id="IPR008271">
    <property type="entry name" value="Ser/Thr_kinase_AS"/>
</dbReference>
<feature type="compositionally biased region" description="Basic and acidic residues" evidence="7">
    <location>
        <begin position="506"/>
        <end position="515"/>
    </location>
</feature>
<evidence type="ECO:0000256" key="4">
    <source>
        <dbReference type="ARBA" id="ARBA00022777"/>
    </source>
</evidence>
<dbReference type="Pfam" id="PF18073">
    <property type="entry name" value="Zn_ribbon_LapB"/>
    <property type="match status" value="1"/>
</dbReference>
<comment type="caution">
    <text evidence="10">The sequence shown here is derived from an EMBL/GenBank/DDBJ whole genome shotgun (WGS) entry which is preliminary data.</text>
</comment>
<dbReference type="PROSITE" id="PS50011">
    <property type="entry name" value="PROTEIN_KINASE_DOM"/>
    <property type="match status" value="1"/>
</dbReference>
<keyword evidence="8" id="KW-0472">Membrane</keyword>
<evidence type="ECO:0000313" key="10">
    <source>
        <dbReference type="EMBL" id="GAA4636848.1"/>
    </source>
</evidence>
<keyword evidence="4" id="KW-0418">Kinase</keyword>
<keyword evidence="1" id="KW-0808">Transferase</keyword>
<dbReference type="InterPro" id="IPR041166">
    <property type="entry name" value="Rubredoxin_2"/>
</dbReference>
<keyword evidence="8" id="KW-1133">Transmembrane helix</keyword>
<gene>
    <name evidence="10" type="ORF">GCM10023196_088230</name>
</gene>
<dbReference type="SUPFAM" id="SSF56112">
    <property type="entry name" value="Protein kinase-like (PK-like)"/>
    <property type="match status" value="1"/>
</dbReference>
<evidence type="ECO:0000313" key="11">
    <source>
        <dbReference type="Proteomes" id="UP001501442"/>
    </source>
</evidence>
<evidence type="ECO:0000256" key="5">
    <source>
        <dbReference type="ARBA" id="ARBA00022840"/>
    </source>
</evidence>
<accession>A0ABP8USA2</accession>
<evidence type="ECO:0000256" key="6">
    <source>
        <dbReference type="PROSITE-ProRule" id="PRU10141"/>
    </source>
</evidence>
<evidence type="ECO:0000256" key="8">
    <source>
        <dbReference type="SAM" id="Phobius"/>
    </source>
</evidence>
<feature type="transmembrane region" description="Helical" evidence="8">
    <location>
        <begin position="350"/>
        <end position="369"/>
    </location>
</feature>
<dbReference type="SMART" id="SM00220">
    <property type="entry name" value="S_TKc"/>
    <property type="match status" value="1"/>
</dbReference>
<name>A0ABP8USA2_9ACTN</name>
<keyword evidence="11" id="KW-1185">Reference proteome</keyword>
<dbReference type="PROSITE" id="PS00107">
    <property type="entry name" value="PROTEIN_KINASE_ATP"/>
    <property type="match status" value="1"/>
</dbReference>
<feature type="region of interest" description="Disordered" evidence="7">
    <location>
        <begin position="267"/>
        <end position="286"/>
    </location>
</feature>
<dbReference type="InterPro" id="IPR011009">
    <property type="entry name" value="Kinase-like_dom_sf"/>
</dbReference>
<evidence type="ECO:0000256" key="2">
    <source>
        <dbReference type="ARBA" id="ARBA00022723"/>
    </source>
</evidence>
<keyword evidence="3 6" id="KW-0547">Nucleotide-binding</keyword>
<protein>
    <recommendedName>
        <fullName evidence="9">Protein kinase domain-containing protein</fullName>
    </recommendedName>
</protein>
<dbReference type="CDD" id="cd14014">
    <property type="entry name" value="STKc_PknB_like"/>
    <property type="match status" value="1"/>
</dbReference>
<keyword evidence="5 6" id="KW-0067">ATP-binding</keyword>
<sequence>MLSARLGAGGMGEVFFGRSPGGRPVAVKLVHPVYAADGEFRRRFKREVEAARTVGGFHTAPVVDADPDADRPWMVTAYVAGPSLAEALAEHGPLPAVTLRTLGAGLADALKAIHKEGLIHRDLKPSNILLAADGPRVIDFGIARAVDASGATARVGTPGFMSPELLTGQPLTPACDVFALGLVLAHAAGVRPFGEGPVEALNYRIVHQDPDLTGLDGGLADVVHACLAKDPAGRPTPAALIGLLSDGGEPGPWLPGDLQTMVATRLAPASEPPTGGPRTPSHTPFDGGAKSVKQAYRCAECGWQTSKWVGRCGACQAWGTVDVAGAAKPARVVTPGVVYQTTLRNDAGSFFSGLGGVVLCCFGWYGGVIRSPRPVWFLIVVGAIFGLLGVFLMYEALRGSARRLVITASGLDVTVGEERHAYEWDDVAKVTIMRHEDGEAYIYVYPNPHWSPPKNAEEGPGNGWVPVGRIDEFGTPPKIVEKAIAHYAGPVWEPPPDSLLEADSADVWRPDTSRS</sequence>
<evidence type="ECO:0000256" key="3">
    <source>
        <dbReference type="ARBA" id="ARBA00022741"/>
    </source>
</evidence>
<keyword evidence="8" id="KW-0812">Transmembrane</keyword>
<dbReference type="Gene3D" id="3.30.200.20">
    <property type="entry name" value="Phosphorylase Kinase, domain 1"/>
    <property type="match status" value="1"/>
</dbReference>
<dbReference type="InterPro" id="IPR017441">
    <property type="entry name" value="Protein_kinase_ATP_BS"/>
</dbReference>
<dbReference type="PROSITE" id="PS00108">
    <property type="entry name" value="PROTEIN_KINASE_ST"/>
    <property type="match status" value="1"/>
</dbReference>
<evidence type="ECO:0000256" key="7">
    <source>
        <dbReference type="SAM" id="MobiDB-lite"/>
    </source>
</evidence>
<feature type="transmembrane region" description="Helical" evidence="8">
    <location>
        <begin position="375"/>
        <end position="394"/>
    </location>
</feature>
<keyword evidence="2" id="KW-0479">Metal-binding</keyword>
<evidence type="ECO:0000256" key="1">
    <source>
        <dbReference type="ARBA" id="ARBA00022679"/>
    </source>
</evidence>